<organism evidence="2 3">
    <name type="scientific">Vespula maculifrons</name>
    <name type="common">Eastern yellow jacket</name>
    <name type="synonym">Wasp</name>
    <dbReference type="NCBI Taxonomy" id="7453"/>
    <lineage>
        <taxon>Eukaryota</taxon>
        <taxon>Metazoa</taxon>
        <taxon>Ecdysozoa</taxon>
        <taxon>Arthropoda</taxon>
        <taxon>Hexapoda</taxon>
        <taxon>Insecta</taxon>
        <taxon>Pterygota</taxon>
        <taxon>Neoptera</taxon>
        <taxon>Endopterygota</taxon>
        <taxon>Hymenoptera</taxon>
        <taxon>Apocrita</taxon>
        <taxon>Aculeata</taxon>
        <taxon>Vespoidea</taxon>
        <taxon>Vespidae</taxon>
        <taxon>Vespinae</taxon>
        <taxon>Vespula</taxon>
    </lineage>
</organism>
<proteinExistence type="predicted"/>
<protein>
    <submittedName>
        <fullName evidence="2">Uncharacterized protein</fullName>
    </submittedName>
</protein>
<evidence type="ECO:0000313" key="2">
    <source>
        <dbReference type="EMBL" id="KAL2740042.1"/>
    </source>
</evidence>
<evidence type="ECO:0000256" key="1">
    <source>
        <dbReference type="SAM" id="MobiDB-lite"/>
    </source>
</evidence>
<sequence length="456" mass="51998">MEFRTKPTSAEERNPPKAHIRGPLPRTQFQYIASTTDPGPTAWRLLHLGTHGLTQSNVVHIGRTFIRAREHHVSARRQRRESSSYPSPIDYETNISTIYGITHADMSKSMNWRRSRREREEKKAGTCAHVKGIVSGRKIKRHIRNVTRARVRTMKWKRKGGHRYENRARFFDTERGKPAQKPTPTSPTHSSHPKEVRIINLEYLFPSTEKMFETIKDFGKILKNAAVRKVILAAYKISTYNKYFRSRSHRVEVAAAGDPRTNGDSTLKSTIRDAFPLWEIRASQQTGDNAPPSTPSASDISRHDRSCLFRYFKEKSKSSVGLNLAIANTHACVGRHASECFPYHSRTEAIRHTLPAYNKNYMQRGSINFHISIFRKYYRPGSHRLEVAAAGDPRTNGDSTLKSTIRDAFPLRELRASQETGVNAPTSTPSASDISRHDRSCLYFDFINQNVVPGRT</sequence>
<feature type="region of interest" description="Disordered" evidence="1">
    <location>
        <begin position="1"/>
        <end position="25"/>
    </location>
</feature>
<keyword evidence="3" id="KW-1185">Reference proteome</keyword>
<dbReference type="EMBL" id="JAYRBN010000060">
    <property type="protein sequence ID" value="KAL2740042.1"/>
    <property type="molecule type" value="Genomic_DNA"/>
</dbReference>
<feature type="region of interest" description="Disordered" evidence="1">
    <location>
        <begin position="173"/>
        <end position="192"/>
    </location>
</feature>
<gene>
    <name evidence="2" type="ORF">V1477_010512</name>
</gene>
<feature type="compositionally biased region" description="Basic and acidic residues" evidence="1">
    <location>
        <begin position="1"/>
        <end position="15"/>
    </location>
</feature>
<dbReference type="Proteomes" id="UP001607303">
    <property type="component" value="Unassembled WGS sequence"/>
</dbReference>
<name>A0ABD2C4S0_VESMC</name>
<dbReference type="AlphaFoldDB" id="A0ABD2C4S0"/>
<accession>A0ABD2C4S0</accession>
<evidence type="ECO:0000313" key="3">
    <source>
        <dbReference type="Proteomes" id="UP001607303"/>
    </source>
</evidence>
<reference evidence="2 3" key="1">
    <citation type="journal article" date="2024" name="Ann. Entomol. Soc. Am.">
        <title>Genomic analyses of the southern and eastern yellowjacket wasps (Hymenoptera: Vespidae) reveal evolutionary signatures of social life.</title>
        <authorList>
            <person name="Catto M.A."/>
            <person name="Caine P.B."/>
            <person name="Orr S.E."/>
            <person name="Hunt B.G."/>
            <person name="Goodisman M.A.D."/>
        </authorList>
    </citation>
    <scope>NUCLEOTIDE SEQUENCE [LARGE SCALE GENOMIC DNA]</scope>
    <source>
        <strain evidence="2">232</strain>
        <tissue evidence="2">Head and thorax</tissue>
    </source>
</reference>
<comment type="caution">
    <text evidence="2">The sequence shown here is derived from an EMBL/GenBank/DDBJ whole genome shotgun (WGS) entry which is preliminary data.</text>
</comment>